<reference evidence="8" key="1">
    <citation type="submission" date="2019-02" db="EMBL/GenBank/DDBJ databases">
        <authorList>
            <person name="Gruber-Vodicka R. H."/>
            <person name="Seah K. B. B."/>
        </authorList>
    </citation>
    <scope>NUCLEOTIDE SEQUENCE</scope>
    <source>
        <strain evidence="8">BECK_DK161</strain>
    </source>
</reference>
<dbReference type="Pfam" id="PF04055">
    <property type="entry name" value="Radical_SAM"/>
    <property type="match status" value="1"/>
</dbReference>
<accession>A0A450RVV1</accession>
<keyword evidence="5" id="KW-0408">Iron</keyword>
<dbReference type="InterPro" id="IPR058240">
    <property type="entry name" value="rSAM_sf"/>
</dbReference>
<name>A0A450RVV1_9GAMM</name>
<sequence>MNVTKPPTPKGGKATIVATREWIADKGRLGLRMLDPGHRWRTLFVKGRDPFRIAEQDHFVGGLDPVRARRLFARSVSMVEIETSSYCNRVCWFCSNATYDRRSQKQFMDSSLYERILDELASIRYQQKISYSRYNEPLASPTILDRIREANRIIPGALLHLNTNGDFLDREYLDEIYAAGLRSMNIQVYLGNNAQYDHQRIKKQMFAKIAKLKLRHRVTKDVPGLRLESRLDYRDMALRIYGRNFAESGCNRGGTLWPLTGLTREDRLVYRRSTTCISTATAVCFPVAISVRISPTMPTRLSAS</sequence>
<organism evidence="8">
    <name type="scientific">Candidatus Kentrum sp. DK</name>
    <dbReference type="NCBI Taxonomy" id="2126562"/>
    <lineage>
        <taxon>Bacteria</taxon>
        <taxon>Pseudomonadati</taxon>
        <taxon>Pseudomonadota</taxon>
        <taxon>Gammaproteobacteria</taxon>
        <taxon>Candidatus Kentrum</taxon>
    </lineage>
</organism>
<evidence type="ECO:0000259" key="7">
    <source>
        <dbReference type="Pfam" id="PF04055"/>
    </source>
</evidence>
<dbReference type="GO" id="GO:0046872">
    <property type="term" value="F:metal ion binding"/>
    <property type="evidence" value="ECO:0007669"/>
    <property type="project" value="UniProtKB-KW"/>
</dbReference>
<dbReference type="AlphaFoldDB" id="A0A450RVV1"/>
<dbReference type="CDD" id="cd01335">
    <property type="entry name" value="Radical_SAM"/>
    <property type="match status" value="1"/>
</dbReference>
<dbReference type="Gene3D" id="3.20.20.70">
    <property type="entry name" value="Aldolase class I"/>
    <property type="match status" value="1"/>
</dbReference>
<keyword evidence="2" id="KW-0004">4Fe-4S</keyword>
<feature type="domain" description="Radical SAM core" evidence="7">
    <location>
        <begin position="82"/>
        <end position="194"/>
    </location>
</feature>
<evidence type="ECO:0000313" key="8">
    <source>
        <dbReference type="EMBL" id="VFJ43145.1"/>
    </source>
</evidence>
<keyword evidence="3" id="KW-0949">S-adenosyl-L-methionine</keyword>
<dbReference type="GO" id="GO:0003824">
    <property type="term" value="F:catalytic activity"/>
    <property type="evidence" value="ECO:0007669"/>
    <property type="project" value="InterPro"/>
</dbReference>
<protein>
    <submittedName>
        <fullName evidence="8">Radical SAM superfamily protein</fullName>
    </submittedName>
</protein>
<dbReference type="SUPFAM" id="SSF102114">
    <property type="entry name" value="Radical SAM enzymes"/>
    <property type="match status" value="1"/>
</dbReference>
<dbReference type="SFLD" id="SFLDS00029">
    <property type="entry name" value="Radical_SAM"/>
    <property type="match status" value="1"/>
</dbReference>
<dbReference type="InterPro" id="IPR013785">
    <property type="entry name" value="Aldolase_TIM"/>
</dbReference>
<dbReference type="PANTHER" id="PTHR43787">
    <property type="entry name" value="FEMO COFACTOR BIOSYNTHESIS PROTEIN NIFB-RELATED"/>
    <property type="match status" value="1"/>
</dbReference>
<dbReference type="SFLD" id="SFLDG01067">
    <property type="entry name" value="SPASM/twitch_domain_containing"/>
    <property type="match status" value="1"/>
</dbReference>
<dbReference type="InterPro" id="IPR007197">
    <property type="entry name" value="rSAM"/>
</dbReference>
<evidence type="ECO:0000256" key="6">
    <source>
        <dbReference type="ARBA" id="ARBA00023014"/>
    </source>
</evidence>
<dbReference type="PANTHER" id="PTHR43787:SF10">
    <property type="entry name" value="COFACTOR MODIFYING PROTEIN"/>
    <property type="match status" value="1"/>
</dbReference>
<evidence type="ECO:0000256" key="1">
    <source>
        <dbReference type="ARBA" id="ARBA00001966"/>
    </source>
</evidence>
<keyword evidence="6" id="KW-0411">Iron-sulfur</keyword>
<gene>
    <name evidence="8" type="ORF">BECKDK2373C_GA0170839_100433</name>
</gene>
<evidence type="ECO:0000256" key="5">
    <source>
        <dbReference type="ARBA" id="ARBA00023004"/>
    </source>
</evidence>
<dbReference type="EMBL" id="CAADEY010000004">
    <property type="protein sequence ID" value="VFJ43145.1"/>
    <property type="molecule type" value="Genomic_DNA"/>
</dbReference>
<evidence type="ECO:0000256" key="4">
    <source>
        <dbReference type="ARBA" id="ARBA00022723"/>
    </source>
</evidence>
<dbReference type="GO" id="GO:0051539">
    <property type="term" value="F:4 iron, 4 sulfur cluster binding"/>
    <property type="evidence" value="ECO:0007669"/>
    <property type="project" value="UniProtKB-KW"/>
</dbReference>
<comment type="cofactor">
    <cofactor evidence="1">
        <name>[4Fe-4S] cluster</name>
        <dbReference type="ChEBI" id="CHEBI:49883"/>
    </cofactor>
</comment>
<proteinExistence type="predicted"/>
<evidence type="ECO:0000256" key="2">
    <source>
        <dbReference type="ARBA" id="ARBA00022485"/>
    </source>
</evidence>
<keyword evidence="4" id="KW-0479">Metal-binding</keyword>
<evidence type="ECO:0000256" key="3">
    <source>
        <dbReference type="ARBA" id="ARBA00022691"/>
    </source>
</evidence>